<dbReference type="EMBL" id="JABCRI010000024">
    <property type="protein sequence ID" value="KAF8377103.1"/>
    <property type="molecule type" value="Genomic_DNA"/>
</dbReference>
<dbReference type="InterPro" id="IPR026961">
    <property type="entry name" value="PGG_dom"/>
</dbReference>
<evidence type="ECO:0000313" key="7">
    <source>
        <dbReference type="EMBL" id="KAF8377103.1"/>
    </source>
</evidence>
<dbReference type="PANTHER" id="PTHR24177">
    <property type="entry name" value="CASKIN"/>
    <property type="match status" value="1"/>
</dbReference>
<dbReference type="GO" id="GO:0016020">
    <property type="term" value="C:membrane"/>
    <property type="evidence" value="ECO:0007669"/>
    <property type="project" value="TreeGrafter"/>
</dbReference>
<sequence>MPLYNAVVEGDWVSTKRFIMDHPETLSAPISFLGETALHVAAVYGHVQLVEELLNLMPAEALAIVDIKGDTALNNAAIGGITKIAEGMVKKNDNLVCIRDKRNLIPVAVAALSGNKDMVRFLYRITPVKELSPEISDSGASLLTAAISADMFDVALDLLQQFPRLAIALDSRRETALNALAKKPSAFLSGSPLNFWQRLIYSAIIYVQPHDIPNVEADVENPRGSFQDQASLMWQFRLNMTVLYRPRGKLRNMTMLYRSRGKFWNIMQKLVPGIKKIYDLKWNHMQALQLLKCITCDVHVSHFDEFGVYSAIFLAAELGTFEFITEMTKSFPMMMLAQDKFQHNILLIAIKHRQRRIFDHIRGVGAIRRASAYVTDSSGNNALHLAAMLPPPSRLERVSGAAMQMQQELQWFKEVEKIVEPAFREATNSYGKTPRTLFTEHHKELVKEGEKWMKDSSTSCMVVAALIASVMFAAALTVPGGYTNDTGIPIFKRRHAFMIFLVSDALSLFSSSASLMIFLYNFMSRYAEEDFLKTLPQRMMLGLVMLIFSIITMTVAFCATLDILLESPDRMNVERQCLAREFVNIVASEGEERIERYEVAGKWRARMTMAGFTSCP</sequence>
<dbReference type="AlphaFoldDB" id="A0A834Y9F9"/>
<keyword evidence="8" id="KW-1185">Reference proteome</keyword>
<dbReference type="InterPro" id="IPR005202">
    <property type="entry name" value="TF_GRAS"/>
</dbReference>
<feature type="transmembrane region" description="Helical" evidence="5">
    <location>
        <begin position="540"/>
        <end position="565"/>
    </location>
</feature>
<evidence type="ECO:0000313" key="8">
    <source>
        <dbReference type="Proteomes" id="UP000655225"/>
    </source>
</evidence>
<feature type="transmembrane region" description="Helical" evidence="5">
    <location>
        <begin position="461"/>
        <end position="484"/>
    </location>
</feature>
<keyword evidence="5" id="KW-1133">Transmembrane helix</keyword>
<dbReference type="SMART" id="SM00248">
    <property type="entry name" value="ANK"/>
    <property type="match status" value="4"/>
</dbReference>
<keyword evidence="5" id="KW-0812">Transmembrane</keyword>
<organism evidence="7 8">
    <name type="scientific">Tetracentron sinense</name>
    <name type="common">Spur-leaf</name>
    <dbReference type="NCBI Taxonomy" id="13715"/>
    <lineage>
        <taxon>Eukaryota</taxon>
        <taxon>Viridiplantae</taxon>
        <taxon>Streptophyta</taxon>
        <taxon>Embryophyta</taxon>
        <taxon>Tracheophyta</taxon>
        <taxon>Spermatophyta</taxon>
        <taxon>Magnoliopsida</taxon>
        <taxon>Trochodendrales</taxon>
        <taxon>Trochodendraceae</taxon>
        <taxon>Tetracentron</taxon>
    </lineage>
</organism>
<feature type="domain" description="PGG" evidence="6">
    <location>
        <begin position="450"/>
        <end position="561"/>
    </location>
</feature>
<keyword evidence="2" id="KW-0804">Transcription</keyword>
<feature type="repeat" description="ANK" evidence="3">
    <location>
        <begin position="33"/>
        <end position="55"/>
    </location>
</feature>
<evidence type="ECO:0000256" key="5">
    <source>
        <dbReference type="SAM" id="Phobius"/>
    </source>
</evidence>
<dbReference type="SUPFAM" id="SSF48403">
    <property type="entry name" value="Ankyrin repeat"/>
    <property type="match status" value="1"/>
</dbReference>
<dbReference type="Proteomes" id="UP000655225">
    <property type="component" value="Unassembled WGS sequence"/>
</dbReference>
<keyword evidence="1" id="KW-0805">Transcription regulation</keyword>
<evidence type="ECO:0000256" key="3">
    <source>
        <dbReference type="PROSITE-ProRule" id="PRU00023"/>
    </source>
</evidence>
<evidence type="ECO:0000256" key="4">
    <source>
        <dbReference type="PROSITE-ProRule" id="PRU01191"/>
    </source>
</evidence>
<dbReference type="PROSITE" id="PS50985">
    <property type="entry name" value="GRAS"/>
    <property type="match status" value="1"/>
</dbReference>
<accession>A0A834Y9F9</accession>
<comment type="similarity">
    <text evidence="4">Belongs to the GRAS family.</text>
</comment>
<proteinExistence type="inferred from homology"/>
<comment type="caution">
    <text evidence="4">Lacks conserved residue(s) required for the propagation of feature annotation.</text>
</comment>
<dbReference type="PANTHER" id="PTHR24177:SF365">
    <property type="entry name" value="ANKYRIN REPEAT-CONTAINING PROTEIN NPR4-LIKE ISOFORM X1"/>
    <property type="match status" value="1"/>
</dbReference>
<protein>
    <recommendedName>
        <fullName evidence="6">PGG domain-containing protein</fullName>
    </recommendedName>
</protein>
<dbReference type="InterPro" id="IPR002110">
    <property type="entry name" value="Ankyrin_rpt"/>
</dbReference>
<keyword evidence="5" id="KW-0472">Membrane</keyword>
<dbReference type="Pfam" id="PF13962">
    <property type="entry name" value="PGG"/>
    <property type="match status" value="1"/>
</dbReference>
<dbReference type="InterPro" id="IPR036770">
    <property type="entry name" value="Ankyrin_rpt-contain_sf"/>
</dbReference>
<dbReference type="OrthoDB" id="242257at2759"/>
<dbReference type="OMA" id="ACIINEF"/>
<evidence type="ECO:0000259" key="6">
    <source>
        <dbReference type="Pfam" id="PF13962"/>
    </source>
</evidence>
<dbReference type="PROSITE" id="PS50088">
    <property type="entry name" value="ANK_REPEAT"/>
    <property type="match status" value="1"/>
</dbReference>
<dbReference type="PROSITE" id="PS50297">
    <property type="entry name" value="ANK_REP_REGION"/>
    <property type="match status" value="1"/>
</dbReference>
<name>A0A834Y9F9_TETSI</name>
<feature type="transmembrane region" description="Helical" evidence="5">
    <location>
        <begin position="496"/>
        <end position="520"/>
    </location>
</feature>
<gene>
    <name evidence="7" type="ORF">HHK36_030476</name>
</gene>
<reference evidence="7 8" key="1">
    <citation type="submission" date="2020-04" db="EMBL/GenBank/DDBJ databases">
        <title>Plant Genome Project.</title>
        <authorList>
            <person name="Zhang R.-G."/>
        </authorList>
    </citation>
    <scope>NUCLEOTIDE SEQUENCE [LARGE SCALE GENOMIC DNA]</scope>
    <source>
        <strain evidence="7">YNK0</strain>
        <tissue evidence="7">Leaf</tissue>
    </source>
</reference>
<comment type="caution">
    <text evidence="7">The sequence shown here is derived from an EMBL/GenBank/DDBJ whole genome shotgun (WGS) entry which is preliminary data.</text>
</comment>
<dbReference type="Gene3D" id="1.25.40.20">
    <property type="entry name" value="Ankyrin repeat-containing domain"/>
    <property type="match status" value="1"/>
</dbReference>
<dbReference type="Pfam" id="PF12796">
    <property type="entry name" value="Ank_2"/>
    <property type="match status" value="1"/>
</dbReference>
<dbReference type="Pfam" id="PF03514">
    <property type="entry name" value="GRAS"/>
    <property type="match status" value="1"/>
</dbReference>
<evidence type="ECO:0000256" key="2">
    <source>
        <dbReference type="ARBA" id="ARBA00023163"/>
    </source>
</evidence>
<evidence type="ECO:0000256" key="1">
    <source>
        <dbReference type="ARBA" id="ARBA00023015"/>
    </source>
</evidence>
<feature type="region of interest" description="SAW" evidence="4">
    <location>
        <begin position="587"/>
        <end position="616"/>
    </location>
</feature>
<keyword evidence="3" id="KW-0040">ANK repeat</keyword>